<accession>E6LRZ6</accession>
<dbReference type="AlphaFoldDB" id="E6LRZ6"/>
<dbReference type="PANTHER" id="PTHR43201">
    <property type="entry name" value="ACYL-COA SYNTHETASE"/>
    <property type="match status" value="1"/>
</dbReference>
<dbReference type="Gene3D" id="3.40.50.12780">
    <property type="entry name" value="N-terminal domain of ligase-like"/>
    <property type="match status" value="1"/>
</dbReference>
<dbReference type="RefSeq" id="WP_008752490.1">
    <property type="nucleotide sequence ID" value="NZ_GL622296.1"/>
</dbReference>
<dbReference type="HOGENOM" id="CLU_000022_59_7_9"/>
<organism evidence="5 6">
    <name type="scientific">Lachnoanaerobaculum saburreum DSM 3986</name>
    <dbReference type="NCBI Taxonomy" id="887325"/>
    <lineage>
        <taxon>Bacteria</taxon>
        <taxon>Bacillati</taxon>
        <taxon>Bacillota</taxon>
        <taxon>Clostridia</taxon>
        <taxon>Lachnospirales</taxon>
        <taxon>Lachnospiraceae</taxon>
        <taxon>Lachnoanaerobaculum</taxon>
    </lineage>
</organism>
<protein>
    <submittedName>
        <fullName evidence="5">AMP-binding enzyme</fullName>
    </submittedName>
</protein>
<dbReference type="SUPFAM" id="SSF56801">
    <property type="entry name" value="Acetyl-CoA synthetase-like"/>
    <property type="match status" value="1"/>
</dbReference>
<comment type="similarity">
    <text evidence="1">Belongs to the ATP-dependent AMP-binding enzyme family.</text>
</comment>
<name>E6LRZ6_9FIRM</name>
<evidence type="ECO:0000256" key="2">
    <source>
        <dbReference type="ARBA" id="ARBA00022598"/>
    </source>
</evidence>
<dbReference type="InterPro" id="IPR045851">
    <property type="entry name" value="AMP-bd_C_sf"/>
</dbReference>
<evidence type="ECO:0000256" key="1">
    <source>
        <dbReference type="ARBA" id="ARBA00006432"/>
    </source>
</evidence>
<gene>
    <name evidence="5" type="ORF">HMPREF0381_2731</name>
</gene>
<feature type="domain" description="AMP-dependent synthetase/ligase" evidence="3">
    <location>
        <begin position="10"/>
        <end position="360"/>
    </location>
</feature>
<dbReference type="Gene3D" id="3.30.300.30">
    <property type="match status" value="1"/>
</dbReference>
<dbReference type="Pfam" id="PF00501">
    <property type="entry name" value="AMP-binding"/>
    <property type="match status" value="1"/>
</dbReference>
<dbReference type="GO" id="GO:0006631">
    <property type="term" value="P:fatty acid metabolic process"/>
    <property type="evidence" value="ECO:0007669"/>
    <property type="project" value="TreeGrafter"/>
</dbReference>
<proteinExistence type="inferred from homology"/>
<dbReference type="PROSITE" id="PS00455">
    <property type="entry name" value="AMP_BINDING"/>
    <property type="match status" value="1"/>
</dbReference>
<dbReference type="eggNOG" id="COG0318">
    <property type="taxonomic scope" value="Bacteria"/>
</dbReference>
<dbReference type="Pfam" id="PF13193">
    <property type="entry name" value="AMP-binding_C"/>
    <property type="match status" value="1"/>
</dbReference>
<keyword evidence="2" id="KW-0436">Ligase</keyword>
<dbReference type="Proteomes" id="UP000003434">
    <property type="component" value="Unassembled WGS sequence"/>
</dbReference>
<dbReference type="InterPro" id="IPR025110">
    <property type="entry name" value="AMP-bd_C"/>
</dbReference>
<sequence length="515" mass="58085">MFVNIIEVLKDNAIKYSDKIAIEDENNSLSWKELDESSDRIARFFLKMGYEKGCHIGLSGKNSVEWAKIFLGILKFGGIPILLNIQLKICELKKMVEHCDIECIVYEEQINTVKKLDNGKIKCICFDEIKYTSINKADFKMEKLNIVPSDTACIIFTSGSTSMPKAVMLSHKNILSNSSSIVKALHWNSDDKMCICVPMFHCFGLTAGLLSGIVSKACMYIMREFRNKKVFEAITIGNCNILSGVPSMFLIFYEKYGDRSFTGLKSGIIAGSPILLKDYRKILAMFPKMKLLTSYGQSETSPCVTVTDWDTDIENMTLNSGSAIEGVSVKIDSNFVLKVEENILCGEILVKGVNVMQGYYNDPIENEKVFTDDGWLRTGDLGYLDCDGNLYIKARKKDVIIKLGEKISPMEIEEVVYKIDGIKHAKVCGIPEKIVQEEVALCIVTDREISDEYIIEYLKQYLAEYKLPKKIFRFDTFPTTSNGKIDIATLKNRINGILDKGENQCQNAILQNNMN</sequence>
<dbReference type="GO" id="GO:0031956">
    <property type="term" value="F:medium-chain fatty acid-CoA ligase activity"/>
    <property type="evidence" value="ECO:0007669"/>
    <property type="project" value="TreeGrafter"/>
</dbReference>
<evidence type="ECO:0000259" key="3">
    <source>
        <dbReference type="Pfam" id="PF00501"/>
    </source>
</evidence>
<dbReference type="EMBL" id="AEPW01000106">
    <property type="protein sequence ID" value="EFU75373.1"/>
    <property type="molecule type" value="Genomic_DNA"/>
</dbReference>
<dbReference type="InterPro" id="IPR020845">
    <property type="entry name" value="AMP-binding_CS"/>
</dbReference>
<dbReference type="PANTHER" id="PTHR43201:SF5">
    <property type="entry name" value="MEDIUM-CHAIN ACYL-COA LIGASE ACSF2, MITOCHONDRIAL"/>
    <property type="match status" value="1"/>
</dbReference>
<reference evidence="5 6" key="1">
    <citation type="submission" date="2010-12" db="EMBL/GenBank/DDBJ databases">
        <authorList>
            <person name="Muzny D."/>
            <person name="Qin X."/>
            <person name="Deng J."/>
            <person name="Jiang H."/>
            <person name="Liu Y."/>
            <person name="Qu J."/>
            <person name="Song X.-Z."/>
            <person name="Zhang L."/>
            <person name="Thornton R."/>
            <person name="Coyle M."/>
            <person name="Francisco L."/>
            <person name="Jackson L."/>
            <person name="Javaid M."/>
            <person name="Korchina V."/>
            <person name="Kovar C."/>
            <person name="Mata R."/>
            <person name="Mathew T."/>
            <person name="Ngo R."/>
            <person name="Nguyen L."/>
            <person name="Nguyen N."/>
            <person name="Okwuonu G."/>
            <person name="Ongeri F."/>
            <person name="Pham C."/>
            <person name="Simmons D."/>
            <person name="Wilczek-Boney K."/>
            <person name="Hale W."/>
            <person name="Jakkamsetti A."/>
            <person name="Pham P."/>
            <person name="Ruth R."/>
            <person name="San Lucas F."/>
            <person name="Warren J."/>
            <person name="Zhang J."/>
            <person name="Zhao Z."/>
            <person name="Zhou C."/>
            <person name="Zhu D."/>
            <person name="Lee S."/>
            <person name="Bess C."/>
            <person name="Blankenburg K."/>
            <person name="Forbes L."/>
            <person name="Fu Q."/>
            <person name="Gubbala S."/>
            <person name="Hirani K."/>
            <person name="Jayaseelan J.C."/>
            <person name="Lara F."/>
            <person name="Munidasa M."/>
            <person name="Palculict T."/>
            <person name="Patil S."/>
            <person name="Pu L.-L."/>
            <person name="Saada N."/>
            <person name="Tang L."/>
            <person name="Weissenberger G."/>
            <person name="Zhu Y."/>
            <person name="Hemphill L."/>
            <person name="Shang Y."/>
            <person name="Youmans B."/>
            <person name="Ayvaz T."/>
            <person name="Ross M."/>
            <person name="Santibanez J."/>
            <person name="Aqrawi P."/>
            <person name="Gross S."/>
            <person name="Joshi V."/>
            <person name="Fowler G."/>
            <person name="Nazareth L."/>
            <person name="Reid J."/>
            <person name="Worley K."/>
            <person name="Petrosino J."/>
            <person name="Highlander S."/>
            <person name="Gibbs R."/>
        </authorList>
    </citation>
    <scope>NUCLEOTIDE SEQUENCE [LARGE SCALE GENOMIC DNA]</scope>
    <source>
        <strain evidence="5 6">DSM 3986</strain>
    </source>
</reference>
<feature type="domain" description="AMP-binding enzyme C-terminal" evidence="4">
    <location>
        <begin position="411"/>
        <end position="484"/>
    </location>
</feature>
<dbReference type="InterPro" id="IPR000873">
    <property type="entry name" value="AMP-dep_synth/lig_dom"/>
</dbReference>
<evidence type="ECO:0000313" key="5">
    <source>
        <dbReference type="EMBL" id="EFU75373.1"/>
    </source>
</evidence>
<comment type="caution">
    <text evidence="5">The sequence shown here is derived from an EMBL/GenBank/DDBJ whole genome shotgun (WGS) entry which is preliminary data.</text>
</comment>
<evidence type="ECO:0000313" key="6">
    <source>
        <dbReference type="Proteomes" id="UP000003434"/>
    </source>
</evidence>
<evidence type="ECO:0000259" key="4">
    <source>
        <dbReference type="Pfam" id="PF13193"/>
    </source>
</evidence>
<dbReference type="InterPro" id="IPR042099">
    <property type="entry name" value="ANL_N_sf"/>
</dbReference>